<organism evidence="9 10">
    <name type="scientific">Littorina saxatilis</name>
    <dbReference type="NCBI Taxonomy" id="31220"/>
    <lineage>
        <taxon>Eukaryota</taxon>
        <taxon>Metazoa</taxon>
        <taxon>Spiralia</taxon>
        <taxon>Lophotrochozoa</taxon>
        <taxon>Mollusca</taxon>
        <taxon>Gastropoda</taxon>
        <taxon>Caenogastropoda</taxon>
        <taxon>Littorinimorpha</taxon>
        <taxon>Littorinoidea</taxon>
        <taxon>Littorinidae</taxon>
        <taxon>Littorina</taxon>
    </lineage>
</organism>
<evidence type="ECO:0000256" key="6">
    <source>
        <dbReference type="ARBA" id="ARBA00023136"/>
    </source>
</evidence>
<feature type="transmembrane region" description="Helical" evidence="8">
    <location>
        <begin position="31"/>
        <end position="50"/>
    </location>
</feature>
<evidence type="ECO:0000256" key="5">
    <source>
        <dbReference type="ARBA" id="ARBA00022989"/>
    </source>
</evidence>
<dbReference type="GO" id="GO:0071939">
    <property type="term" value="P:vitamin A import into cell"/>
    <property type="evidence" value="ECO:0007669"/>
    <property type="project" value="TreeGrafter"/>
</dbReference>
<dbReference type="GO" id="GO:0005886">
    <property type="term" value="C:plasma membrane"/>
    <property type="evidence" value="ECO:0007669"/>
    <property type="project" value="UniProtKB-SubCell"/>
</dbReference>
<protein>
    <submittedName>
        <fullName evidence="9">Uncharacterized protein</fullName>
    </submittedName>
</protein>
<gene>
    <name evidence="9" type="ORF">V1264_010769</name>
</gene>
<keyword evidence="4 8" id="KW-0812">Transmembrane</keyword>
<dbReference type="AlphaFoldDB" id="A0AAN9G0P1"/>
<dbReference type="InterPro" id="IPR026612">
    <property type="entry name" value="STRA6-like"/>
</dbReference>
<feature type="transmembrane region" description="Helical" evidence="8">
    <location>
        <begin position="79"/>
        <end position="97"/>
    </location>
</feature>
<keyword evidence="5 8" id="KW-1133">Transmembrane helix</keyword>
<keyword evidence="2" id="KW-0813">Transport</keyword>
<keyword evidence="6 8" id="KW-0472">Membrane</keyword>
<feature type="transmembrane region" description="Helical" evidence="8">
    <location>
        <begin position="109"/>
        <end position="127"/>
    </location>
</feature>
<evidence type="ECO:0000313" key="9">
    <source>
        <dbReference type="EMBL" id="KAK7091053.1"/>
    </source>
</evidence>
<evidence type="ECO:0000256" key="2">
    <source>
        <dbReference type="ARBA" id="ARBA00022448"/>
    </source>
</evidence>
<dbReference type="EMBL" id="JBAMIC010000024">
    <property type="protein sequence ID" value="KAK7091053.1"/>
    <property type="molecule type" value="Genomic_DNA"/>
</dbReference>
<evidence type="ECO:0000256" key="8">
    <source>
        <dbReference type="SAM" id="Phobius"/>
    </source>
</evidence>
<evidence type="ECO:0000256" key="1">
    <source>
        <dbReference type="ARBA" id="ARBA00004651"/>
    </source>
</evidence>
<feature type="transmembrane region" description="Helical" evidence="8">
    <location>
        <begin position="134"/>
        <end position="152"/>
    </location>
</feature>
<proteinExistence type="predicted"/>
<evidence type="ECO:0000313" key="10">
    <source>
        <dbReference type="Proteomes" id="UP001374579"/>
    </source>
</evidence>
<evidence type="ECO:0000256" key="4">
    <source>
        <dbReference type="ARBA" id="ARBA00022692"/>
    </source>
</evidence>
<comment type="subcellular location">
    <subcellularLocation>
        <location evidence="1">Cell membrane</location>
        <topology evidence="1">Multi-pass membrane protein</topology>
    </subcellularLocation>
</comment>
<feature type="transmembrane region" description="Helical" evidence="8">
    <location>
        <begin position="172"/>
        <end position="194"/>
    </location>
</feature>
<dbReference type="GO" id="GO:0034632">
    <property type="term" value="F:retinol transmembrane transporter activity"/>
    <property type="evidence" value="ECO:0007669"/>
    <property type="project" value="InterPro"/>
</dbReference>
<evidence type="ECO:0000256" key="7">
    <source>
        <dbReference type="ARBA" id="ARBA00023170"/>
    </source>
</evidence>
<keyword evidence="3" id="KW-1003">Cell membrane</keyword>
<comment type="caution">
    <text evidence="9">The sequence shown here is derived from an EMBL/GenBank/DDBJ whole genome shotgun (WGS) entry which is preliminary data.</text>
</comment>
<dbReference type="PANTHER" id="PTHR21444">
    <property type="entry name" value="COILED-COIL DOMAIN-CONTAINING PROTEIN 180"/>
    <property type="match status" value="1"/>
</dbReference>
<evidence type="ECO:0000256" key="3">
    <source>
        <dbReference type="ARBA" id="ARBA00022475"/>
    </source>
</evidence>
<dbReference type="Pfam" id="PF14752">
    <property type="entry name" value="RBP_receptor"/>
    <property type="match status" value="1"/>
</dbReference>
<sequence>MAAVASFIGTLAESVQGPGQPKCESKIGSSFYLYLLIPATLICITFAFTGRRKNILPSVMGGRPGVLMPMDAMTRQSRVSYACAFAATANVVFQIVFTGKKLVDYDSKAPFVGSLVKILSVLIYGVAFYPLFACLAMATVLGYAVGSVYVWMLTVVEMYQLTECDMATEERVILVFSSLPQVLCQLYLSVSIPARIPRAIREGRLYVAQTKKPDSSVDDVRRAYVGRHVTKLLKKSETDS</sequence>
<reference evidence="9 10" key="1">
    <citation type="submission" date="2024-02" db="EMBL/GenBank/DDBJ databases">
        <title>Chromosome-scale genome assembly of the rough periwinkle Littorina saxatilis.</title>
        <authorList>
            <person name="De Jode A."/>
            <person name="Faria R."/>
            <person name="Formenti G."/>
            <person name="Sims Y."/>
            <person name="Smith T.P."/>
            <person name="Tracey A."/>
            <person name="Wood J.M.D."/>
            <person name="Zagrodzka Z.B."/>
            <person name="Johannesson K."/>
            <person name="Butlin R.K."/>
            <person name="Leder E.H."/>
        </authorList>
    </citation>
    <scope>NUCLEOTIDE SEQUENCE [LARGE SCALE GENOMIC DNA]</scope>
    <source>
        <strain evidence="9">Snail1</strain>
        <tissue evidence="9">Muscle</tissue>
    </source>
</reference>
<dbReference type="Proteomes" id="UP001374579">
    <property type="component" value="Unassembled WGS sequence"/>
</dbReference>
<keyword evidence="7" id="KW-0675">Receptor</keyword>
<keyword evidence="10" id="KW-1185">Reference proteome</keyword>
<dbReference type="PANTHER" id="PTHR21444:SF15">
    <property type="entry name" value="RECEPTOR FOR RETINOL UPTAKE STRA6"/>
    <property type="match status" value="1"/>
</dbReference>
<accession>A0AAN9G0P1</accession>
<dbReference type="GO" id="GO:0038023">
    <property type="term" value="F:signaling receptor activity"/>
    <property type="evidence" value="ECO:0007669"/>
    <property type="project" value="InterPro"/>
</dbReference>
<name>A0AAN9G0P1_9CAEN</name>